<evidence type="ECO:0000256" key="11">
    <source>
        <dbReference type="ARBA" id="ARBA00077470"/>
    </source>
</evidence>
<dbReference type="GO" id="GO:0005694">
    <property type="term" value="C:chromosome"/>
    <property type="evidence" value="ECO:0007669"/>
    <property type="project" value="UniProtKB-SubCell"/>
</dbReference>
<evidence type="ECO:0000256" key="9">
    <source>
        <dbReference type="ARBA" id="ARBA00023254"/>
    </source>
</evidence>
<feature type="domain" description="DNA mismatch repair proteins mutS family" evidence="13">
    <location>
        <begin position="667"/>
        <end position="875"/>
    </location>
</feature>
<dbReference type="SUPFAM" id="SSF48334">
    <property type="entry name" value="DNA repair protein MutS, domain III"/>
    <property type="match status" value="1"/>
</dbReference>
<dbReference type="Gene3D" id="3.40.50.300">
    <property type="entry name" value="P-loop containing nucleotide triphosphate hydrolases"/>
    <property type="match status" value="1"/>
</dbReference>
<dbReference type="GO" id="GO:0005634">
    <property type="term" value="C:nucleus"/>
    <property type="evidence" value="ECO:0007669"/>
    <property type="project" value="UniProtKB-SubCell"/>
</dbReference>
<dbReference type="InterPro" id="IPR000432">
    <property type="entry name" value="DNA_mismatch_repair_MutS_C"/>
</dbReference>
<gene>
    <name evidence="14" type="ORF">PISL3812_02157</name>
</gene>
<dbReference type="GO" id="GO:0005524">
    <property type="term" value="F:ATP binding"/>
    <property type="evidence" value="ECO:0007669"/>
    <property type="project" value="UniProtKB-KW"/>
</dbReference>
<evidence type="ECO:0000256" key="5">
    <source>
        <dbReference type="ARBA" id="ARBA00022741"/>
    </source>
</evidence>
<protein>
    <recommendedName>
        <fullName evidence="10">DNA mismatch repair protein MSH5</fullName>
    </recommendedName>
    <alternativeName>
        <fullName evidence="11">MutS protein homolog 5</fullName>
    </alternativeName>
</protein>
<dbReference type="GO" id="GO:0006298">
    <property type="term" value="P:mismatch repair"/>
    <property type="evidence" value="ECO:0007669"/>
    <property type="project" value="InterPro"/>
</dbReference>
<keyword evidence="9" id="KW-0469">Meiosis</keyword>
<name>A0A0U1LPE2_TALIS</name>
<comment type="similarity">
    <text evidence="3">Belongs to the DNA mismatch repair MutS family.</text>
</comment>
<keyword evidence="8" id="KW-0539">Nucleus</keyword>
<dbReference type="PANTHER" id="PTHR11361">
    <property type="entry name" value="DNA MISMATCH REPAIR PROTEIN MUTS FAMILY MEMBER"/>
    <property type="match status" value="1"/>
</dbReference>
<evidence type="ECO:0000256" key="6">
    <source>
        <dbReference type="ARBA" id="ARBA00022840"/>
    </source>
</evidence>
<dbReference type="InterPro" id="IPR036187">
    <property type="entry name" value="DNA_mismatch_repair_MutS_sf"/>
</dbReference>
<dbReference type="SMART" id="SM00534">
    <property type="entry name" value="MUTSac"/>
    <property type="match status" value="1"/>
</dbReference>
<evidence type="ECO:0000256" key="3">
    <source>
        <dbReference type="ARBA" id="ARBA00006271"/>
    </source>
</evidence>
<dbReference type="InterPro" id="IPR007696">
    <property type="entry name" value="DNA_mismatch_repair_MutS_core"/>
</dbReference>
<comment type="subcellular location">
    <subcellularLocation>
        <location evidence="2">Chromosome</location>
    </subcellularLocation>
    <subcellularLocation>
        <location evidence="1">Nucleus</location>
    </subcellularLocation>
</comment>
<dbReference type="InterPro" id="IPR045076">
    <property type="entry name" value="MutS"/>
</dbReference>
<proteinExistence type="inferred from homology"/>
<evidence type="ECO:0000256" key="4">
    <source>
        <dbReference type="ARBA" id="ARBA00022454"/>
    </source>
</evidence>
<evidence type="ECO:0000256" key="2">
    <source>
        <dbReference type="ARBA" id="ARBA00004286"/>
    </source>
</evidence>
<keyword evidence="5" id="KW-0547">Nucleotide-binding</keyword>
<dbReference type="PIRSF" id="PIRSF005813">
    <property type="entry name" value="MSH2"/>
    <property type="match status" value="1"/>
</dbReference>
<dbReference type="InterPro" id="IPR027417">
    <property type="entry name" value="P-loop_NTPase"/>
</dbReference>
<keyword evidence="6" id="KW-0067">ATP-binding</keyword>
<dbReference type="GO" id="GO:0051026">
    <property type="term" value="P:chiasma assembly"/>
    <property type="evidence" value="ECO:0007669"/>
    <property type="project" value="UniProtKB-ARBA"/>
</dbReference>
<evidence type="ECO:0000256" key="8">
    <source>
        <dbReference type="ARBA" id="ARBA00023242"/>
    </source>
</evidence>
<dbReference type="OrthoDB" id="29596at2759"/>
<evidence type="ECO:0000259" key="12">
    <source>
        <dbReference type="SMART" id="SM00533"/>
    </source>
</evidence>
<keyword evidence="4" id="KW-0158">Chromosome</keyword>
<dbReference type="InterPro" id="IPR011184">
    <property type="entry name" value="DNA_mismatch_repair_Msh2"/>
</dbReference>
<dbReference type="OMA" id="CSVYFMP"/>
<keyword evidence="7" id="KW-0238">DNA-binding</keyword>
<keyword evidence="15" id="KW-1185">Reference proteome</keyword>
<evidence type="ECO:0000313" key="14">
    <source>
        <dbReference type="EMBL" id="CRG85001.1"/>
    </source>
</evidence>
<evidence type="ECO:0000259" key="13">
    <source>
        <dbReference type="SMART" id="SM00534"/>
    </source>
</evidence>
<sequence>MASLKRRRESVFSSSYQPPNSQRVVAPRIFHTTSHHADERPSLPRFSQNIWDNHIQEKIPQQAGEEQGSNDDSVQVIMAVDLKERGTVGCCYYVAQEQQLRILGDIQLGGKDIIDMLILEINPTTILTSTRAEEATANVQQGYDDRFRFPYQIDTRPAQEFNFNNARAKLASLEIFQQEDFAQFLVPGEGFTQTEEVAAENLGLSFEKGQVLRLAGAVDIENSVSIGCAGAVLAYFQRQVVNEITQIGDNFVTHPVRSVEAFFLRGTMHISPHTLSALQILQCESHPNAFNQGPGKTSSRGKEDFSLYGLFHQHILTPQGKSRLKQYFLRPSTNSDVITERQDILGILLWPSNASVVQKLTTSLKKIKNMRPVITSLHKGLSSGKATFGGLKGTIWSTLLNFAFHTIDLQEAIREVSWRDSTAFRDRALNILDGFSLHAVGKIVYEKVDIQDSQQQQRTVVKAGVDRELDLLKDRYNGLDSLLKQVAIDVASTIPTNLGIDVNVIYFPQLGFNIAIPFNQRGLAAYNGEDDSWEQIFTTENRAYFKDSRMREMDEKLGDIYGLICEREIEIAYELAQRVLKYEQVLLASSDLCGELDCYLAMAKTASIYNFVRPRISPQNVIRIIDGRHPLQELMVSSYVPNDIQLHGGCGPQSDSDITDESLSNTPSMLILTGPNYSGKSVYMKQVALIVYLAHIGSFVPARIAEIGITDNILTRISTPETVSKVMWDHYAVKRKLLTKMDQIQSTFMIDLQQMSLLLKLATEKSLIVIDEFDGAGLACGIFEYLLSIDGKRPKVLAATHYHEIFENGFLPLRRSLSFGYMEVRVDESPQNTSEHLTYLYNVKQGRSNQSFGTSCAAMNGIDPAVVSRADELASLSSRGENLVLACARLSKKEEGILEEAEYAARSFLELDLSRISNRGFKDEIADLITQERTVTTHNGCG</sequence>
<accession>A0A0U1LPE2</accession>
<evidence type="ECO:0000256" key="1">
    <source>
        <dbReference type="ARBA" id="ARBA00004123"/>
    </source>
</evidence>
<dbReference type="Gene3D" id="1.10.1420.10">
    <property type="match status" value="1"/>
</dbReference>
<evidence type="ECO:0000256" key="7">
    <source>
        <dbReference type="ARBA" id="ARBA00023125"/>
    </source>
</evidence>
<reference evidence="14 15" key="1">
    <citation type="submission" date="2015-04" db="EMBL/GenBank/DDBJ databases">
        <authorList>
            <person name="Syromyatnikov M.Y."/>
            <person name="Popov V.N."/>
        </authorList>
    </citation>
    <scope>NUCLEOTIDE SEQUENCE [LARGE SCALE GENOMIC DNA]</scope>
    <source>
        <strain evidence="14">WF-38-12</strain>
    </source>
</reference>
<dbReference type="Pfam" id="PF00488">
    <property type="entry name" value="MutS_V"/>
    <property type="match status" value="1"/>
</dbReference>
<dbReference type="AlphaFoldDB" id="A0A0U1LPE2"/>
<feature type="domain" description="DNA mismatch repair protein MutS core" evidence="12">
    <location>
        <begin position="302"/>
        <end position="635"/>
    </location>
</feature>
<dbReference type="Proteomes" id="UP000054383">
    <property type="component" value="Unassembled WGS sequence"/>
</dbReference>
<dbReference type="EMBL" id="CVMT01000002">
    <property type="protein sequence ID" value="CRG85001.1"/>
    <property type="molecule type" value="Genomic_DNA"/>
</dbReference>
<dbReference type="STRING" id="28573.A0A0U1LPE2"/>
<dbReference type="FunFam" id="3.40.50.300:FF:001067">
    <property type="entry name" value="DNA mismatch repair protein MSH5"/>
    <property type="match status" value="1"/>
</dbReference>
<dbReference type="SMART" id="SM00533">
    <property type="entry name" value="MUTSd"/>
    <property type="match status" value="1"/>
</dbReference>
<dbReference type="GO" id="GO:0140664">
    <property type="term" value="F:ATP-dependent DNA damage sensor activity"/>
    <property type="evidence" value="ECO:0007669"/>
    <property type="project" value="InterPro"/>
</dbReference>
<dbReference type="Pfam" id="PF05192">
    <property type="entry name" value="MutS_III"/>
    <property type="match status" value="1"/>
</dbReference>
<dbReference type="GO" id="GO:0030983">
    <property type="term" value="F:mismatched DNA binding"/>
    <property type="evidence" value="ECO:0007669"/>
    <property type="project" value="InterPro"/>
</dbReference>
<dbReference type="PANTHER" id="PTHR11361:SF20">
    <property type="entry name" value="MUTS PROTEIN HOMOLOG 5"/>
    <property type="match status" value="1"/>
</dbReference>
<evidence type="ECO:0000313" key="15">
    <source>
        <dbReference type="Proteomes" id="UP000054383"/>
    </source>
</evidence>
<organism evidence="14 15">
    <name type="scientific">Talaromyces islandicus</name>
    <name type="common">Penicillium islandicum</name>
    <dbReference type="NCBI Taxonomy" id="28573"/>
    <lineage>
        <taxon>Eukaryota</taxon>
        <taxon>Fungi</taxon>
        <taxon>Dikarya</taxon>
        <taxon>Ascomycota</taxon>
        <taxon>Pezizomycotina</taxon>
        <taxon>Eurotiomycetes</taxon>
        <taxon>Eurotiomycetidae</taxon>
        <taxon>Eurotiales</taxon>
        <taxon>Trichocomaceae</taxon>
        <taxon>Talaromyces</taxon>
        <taxon>Talaromyces sect. Islandici</taxon>
    </lineage>
</organism>
<dbReference type="SUPFAM" id="SSF52540">
    <property type="entry name" value="P-loop containing nucleoside triphosphate hydrolases"/>
    <property type="match status" value="1"/>
</dbReference>
<evidence type="ECO:0000256" key="10">
    <source>
        <dbReference type="ARBA" id="ARBA00073549"/>
    </source>
</evidence>